<keyword evidence="2" id="KW-1185">Reference proteome</keyword>
<dbReference type="AlphaFoldDB" id="A0A8X8XP69"/>
<protein>
    <submittedName>
        <fullName evidence="1">Uncharacterized protein</fullName>
    </submittedName>
</protein>
<reference evidence="1" key="2">
    <citation type="submission" date="2020-08" db="EMBL/GenBank/DDBJ databases">
        <title>Plant Genome Project.</title>
        <authorList>
            <person name="Zhang R.-G."/>
        </authorList>
    </citation>
    <scope>NUCLEOTIDE SEQUENCE</scope>
    <source>
        <strain evidence="1">Huo1</strain>
        <tissue evidence="1">Leaf</tissue>
    </source>
</reference>
<name>A0A8X8XP69_SALSN</name>
<dbReference type="PANTHER" id="PTHR31170:SF25">
    <property type="entry name" value="BNAA09G04570D PROTEIN"/>
    <property type="match status" value="1"/>
</dbReference>
<dbReference type="EMBL" id="PNBA02000008">
    <property type="protein sequence ID" value="KAG6415473.1"/>
    <property type="molecule type" value="Genomic_DNA"/>
</dbReference>
<dbReference type="Proteomes" id="UP000298416">
    <property type="component" value="Unassembled WGS sequence"/>
</dbReference>
<dbReference type="PANTHER" id="PTHR31170">
    <property type="entry name" value="BNAC04G53230D PROTEIN"/>
    <property type="match status" value="1"/>
</dbReference>
<reference evidence="1" key="1">
    <citation type="submission" date="2018-01" db="EMBL/GenBank/DDBJ databases">
        <authorList>
            <person name="Mao J.F."/>
        </authorList>
    </citation>
    <scope>NUCLEOTIDE SEQUENCE</scope>
    <source>
        <strain evidence="1">Huo1</strain>
        <tissue evidence="1">Leaf</tissue>
    </source>
</reference>
<gene>
    <name evidence="1" type="ORF">SASPL_122884</name>
</gene>
<dbReference type="Pfam" id="PF03140">
    <property type="entry name" value="DUF247"/>
    <property type="match status" value="1"/>
</dbReference>
<sequence>MGREECIIQVNEEEWVGQMEEELKEEKAYQPQVMAIGPYHHGEEQLKDMEEHKKRALRKFLDRSKKPLHEYVNPYVAGSQECLPAVGPDPKLKCSKLLVGALVDQGAEGAQL</sequence>
<evidence type="ECO:0000313" key="2">
    <source>
        <dbReference type="Proteomes" id="UP000298416"/>
    </source>
</evidence>
<evidence type="ECO:0000313" key="1">
    <source>
        <dbReference type="EMBL" id="KAG6415473.1"/>
    </source>
</evidence>
<comment type="caution">
    <text evidence="1">The sequence shown here is derived from an EMBL/GenBank/DDBJ whole genome shotgun (WGS) entry which is preliminary data.</text>
</comment>
<dbReference type="InterPro" id="IPR004158">
    <property type="entry name" value="DUF247_pln"/>
</dbReference>
<proteinExistence type="predicted"/>
<accession>A0A8X8XP69</accession>
<organism evidence="1">
    <name type="scientific">Salvia splendens</name>
    <name type="common">Scarlet sage</name>
    <dbReference type="NCBI Taxonomy" id="180675"/>
    <lineage>
        <taxon>Eukaryota</taxon>
        <taxon>Viridiplantae</taxon>
        <taxon>Streptophyta</taxon>
        <taxon>Embryophyta</taxon>
        <taxon>Tracheophyta</taxon>
        <taxon>Spermatophyta</taxon>
        <taxon>Magnoliopsida</taxon>
        <taxon>eudicotyledons</taxon>
        <taxon>Gunneridae</taxon>
        <taxon>Pentapetalae</taxon>
        <taxon>asterids</taxon>
        <taxon>lamiids</taxon>
        <taxon>Lamiales</taxon>
        <taxon>Lamiaceae</taxon>
        <taxon>Nepetoideae</taxon>
        <taxon>Mentheae</taxon>
        <taxon>Salviinae</taxon>
        <taxon>Salvia</taxon>
        <taxon>Salvia subgen. Calosphace</taxon>
        <taxon>core Calosphace</taxon>
    </lineage>
</organism>